<feature type="signal peptide" evidence="2">
    <location>
        <begin position="1"/>
        <end position="25"/>
    </location>
</feature>
<dbReference type="EMBL" id="JAWQEG010000861">
    <property type="protein sequence ID" value="KAK3884651.1"/>
    <property type="molecule type" value="Genomic_DNA"/>
</dbReference>
<evidence type="ECO:0000256" key="2">
    <source>
        <dbReference type="SAM" id="SignalP"/>
    </source>
</evidence>
<feature type="chain" id="PRO_5042178485" evidence="2">
    <location>
        <begin position="26"/>
        <end position="98"/>
    </location>
</feature>
<protein>
    <submittedName>
        <fullName evidence="3">Uncharacterized protein</fullName>
    </submittedName>
</protein>
<evidence type="ECO:0000256" key="1">
    <source>
        <dbReference type="SAM" id="MobiDB-lite"/>
    </source>
</evidence>
<gene>
    <name evidence="3" type="ORF">Pcinc_011086</name>
</gene>
<keyword evidence="2" id="KW-0732">Signal</keyword>
<reference evidence="3" key="1">
    <citation type="submission" date="2023-10" db="EMBL/GenBank/DDBJ databases">
        <title>Genome assemblies of two species of porcelain crab, Petrolisthes cinctipes and Petrolisthes manimaculis (Anomura: Porcellanidae).</title>
        <authorList>
            <person name="Angst P."/>
        </authorList>
    </citation>
    <scope>NUCLEOTIDE SEQUENCE</scope>
    <source>
        <strain evidence="3">PB745_01</strain>
        <tissue evidence="3">Gill</tissue>
    </source>
</reference>
<feature type="region of interest" description="Disordered" evidence="1">
    <location>
        <begin position="50"/>
        <end position="75"/>
    </location>
</feature>
<name>A0AAE1G3G7_PETCI</name>
<feature type="compositionally biased region" description="Polar residues" evidence="1">
    <location>
        <begin position="61"/>
        <end position="75"/>
    </location>
</feature>
<evidence type="ECO:0000313" key="4">
    <source>
        <dbReference type="Proteomes" id="UP001286313"/>
    </source>
</evidence>
<sequence>MTGLEFFNVMIFLLVSLQEPILSHSTPTEPIPFNLTLAEPIPSNLTLAEPNPSHLVPPLQNPSHPTTPLENPSTSIVVGPKITAMKYKEQVAVTINGP</sequence>
<organism evidence="3 4">
    <name type="scientific">Petrolisthes cinctipes</name>
    <name type="common">Flat porcelain crab</name>
    <dbReference type="NCBI Taxonomy" id="88211"/>
    <lineage>
        <taxon>Eukaryota</taxon>
        <taxon>Metazoa</taxon>
        <taxon>Ecdysozoa</taxon>
        <taxon>Arthropoda</taxon>
        <taxon>Crustacea</taxon>
        <taxon>Multicrustacea</taxon>
        <taxon>Malacostraca</taxon>
        <taxon>Eumalacostraca</taxon>
        <taxon>Eucarida</taxon>
        <taxon>Decapoda</taxon>
        <taxon>Pleocyemata</taxon>
        <taxon>Anomura</taxon>
        <taxon>Galatheoidea</taxon>
        <taxon>Porcellanidae</taxon>
        <taxon>Petrolisthes</taxon>
    </lineage>
</organism>
<dbReference type="AlphaFoldDB" id="A0AAE1G3G7"/>
<proteinExistence type="predicted"/>
<accession>A0AAE1G3G7</accession>
<comment type="caution">
    <text evidence="3">The sequence shown here is derived from an EMBL/GenBank/DDBJ whole genome shotgun (WGS) entry which is preliminary data.</text>
</comment>
<keyword evidence="4" id="KW-1185">Reference proteome</keyword>
<evidence type="ECO:0000313" key="3">
    <source>
        <dbReference type="EMBL" id="KAK3884651.1"/>
    </source>
</evidence>
<dbReference type="Proteomes" id="UP001286313">
    <property type="component" value="Unassembled WGS sequence"/>
</dbReference>